<dbReference type="RefSeq" id="XP_043036932.1">
    <property type="nucleotide sequence ID" value="XM_043186847.1"/>
</dbReference>
<gene>
    <name evidence="2" type="ORF">BT62DRAFT_935052</name>
</gene>
<accession>A0A9P7VMN9</accession>
<feature type="signal peptide" evidence="1">
    <location>
        <begin position="1"/>
        <end position="20"/>
    </location>
</feature>
<keyword evidence="1" id="KW-0732">Signal</keyword>
<dbReference type="GeneID" id="66109144"/>
<comment type="caution">
    <text evidence="2">The sequence shown here is derived from an EMBL/GenBank/DDBJ whole genome shotgun (WGS) entry which is preliminary data.</text>
</comment>
<feature type="chain" id="PRO_5040391195" description="Secreted protein" evidence="1">
    <location>
        <begin position="21"/>
        <end position="62"/>
    </location>
</feature>
<name>A0A9P7VMN9_9AGAR</name>
<organism evidence="2 3">
    <name type="scientific">Guyanagaster necrorhizus</name>
    <dbReference type="NCBI Taxonomy" id="856835"/>
    <lineage>
        <taxon>Eukaryota</taxon>
        <taxon>Fungi</taxon>
        <taxon>Dikarya</taxon>
        <taxon>Basidiomycota</taxon>
        <taxon>Agaricomycotina</taxon>
        <taxon>Agaricomycetes</taxon>
        <taxon>Agaricomycetidae</taxon>
        <taxon>Agaricales</taxon>
        <taxon>Marasmiineae</taxon>
        <taxon>Physalacriaceae</taxon>
        <taxon>Guyanagaster</taxon>
    </lineage>
</organism>
<dbReference type="AlphaFoldDB" id="A0A9P7VMN9"/>
<protein>
    <recommendedName>
        <fullName evidence="4">Secreted protein</fullName>
    </recommendedName>
</protein>
<feature type="non-terminal residue" evidence="2">
    <location>
        <position position="62"/>
    </location>
</feature>
<evidence type="ECO:0000313" key="2">
    <source>
        <dbReference type="EMBL" id="KAG7443432.1"/>
    </source>
</evidence>
<evidence type="ECO:0008006" key="4">
    <source>
        <dbReference type="Google" id="ProtNLM"/>
    </source>
</evidence>
<proteinExistence type="predicted"/>
<reference evidence="2" key="1">
    <citation type="submission" date="2020-11" db="EMBL/GenBank/DDBJ databases">
        <title>Adaptations for nitrogen fixation in a non-lichenized fungal sporocarp promotes dispersal by wood-feeding termites.</title>
        <authorList>
            <consortium name="DOE Joint Genome Institute"/>
            <person name="Koch R.A."/>
            <person name="Yoon G."/>
            <person name="Arayal U."/>
            <person name="Lail K."/>
            <person name="Amirebrahimi M."/>
            <person name="Labutti K."/>
            <person name="Lipzen A."/>
            <person name="Riley R."/>
            <person name="Barry K."/>
            <person name="Henrissat B."/>
            <person name="Grigoriev I.V."/>
            <person name="Herr J.R."/>
            <person name="Aime M.C."/>
        </authorList>
    </citation>
    <scope>NUCLEOTIDE SEQUENCE</scope>
    <source>
        <strain evidence="2">MCA 3950</strain>
    </source>
</reference>
<keyword evidence="3" id="KW-1185">Reference proteome</keyword>
<evidence type="ECO:0000313" key="3">
    <source>
        <dbReference type="Proteomes" id="UP000812287"/>
    </source>
</evidence>
<dbReference type="EMBL" id="MU250545">
    <property type="protein sequence ID" value="KAG7443432.1"/>
    <property type="molecule type" value="Genomic_DNA"/>
</dbReference>
<sequence length="62" mass="7439">MMFSLKLSLLLFRMCPFVWSTHWPEKPFGTRYSPNGVLEAYNTFARHRPLRHVFYPPIPPKM</sequence>
<evidence type="ECO:0000256" key="1">
    <source>
        <dbReference type="SAM" id="SignalP"/>
    </source>
</evidence>
<dbReference type="Proteomes" id="UP000812287">
    <property type="component" value="Unassembled WGS sequence"/>
</dbReference>